<dbReference type="SUPFAM" id="SSF52096">
    <property type="entry name" value="ClpP/crotonase"/>
    <property type="match status" value="1"/>
</dbReference>
<accession>A0A933IAJ0</accession>
<evidence type="ECO:0000256" key="5">
    <source>
        <dbReference type="RuleBase" id="RU004404"/>
    </source>
</evidence>
<evidence type="ECO:0000313" key="8">
    <source>
        <dbReference type="EMBL" id="MBI4726388.1"/>
    </source>
</evidence>
<sequence>MEEGNKIMITKRKLFLLIAGIAVFSMVAGGMFALYAQSQMADEASLYFRLFRDTFYQAYSRYVVAPDPQKLIYGAIKGMLGSLDPHSQFLDAKTLKDLKVSTQGSFGGIGIQIDIRDNVLTVVSPIAGTPAAKLGIQAGDRIVKIENVSTRGITTDGAIGKLRGQPGTEVTISIQREGVDQLMDFTITRANIEIKSIPYSGFVKNKIGYIWLANFSEKSGPDLGRAIQSLENQGVKQLILDLRNNPGGLLNEAVEISSNFIDKGSMVVFTRGRLPDANRDFKVASDPLYGAKKGTMVVLINQGSASASEIVAGAMQDWDRALIIGQTSFGKGSVQTVIPLGDSIAMKLTTAKYYTPSGRCIHRDNSAWQSGEIDIYDDDTTKAKLDKLNNEGEEITKDTTGSDSLAAKEVFTTVGGLKRKVYGGGGITPDVKVDLPLLKKLESNLERKTLFFKFAIKYTVVNKDLPQNLEVDASMLAEFKKLLADEKFEYTEQEFKESEAYIKKAVKRELLSKLYGDKAMTAFLLEGDLQVQKAVELLEKHKDLNKLLQTGQNK</sequence>
<dbReference type="InterPro" id="IPR004447">
    <property type="entry name" value="Peptidase_S41A"/>
</dbReference>
<evidence type="ECO:0000256" key="4">
    <source>
        <dbReference type="ARBA" id="ARBA00022825"/>
    </source>
</evidence>
<keyword evidence="3 5" id="KW-0378">Hydrolase</keyword>
<dbReference type="NCBIfam" id="TIGR00225">
    <property type="entry name" value="prc"/>
    <property type="match status" value="1"/>
</dbReference>
<feature type="domain" description="PDZ" evidence="7">
    <location>
        <begin position="95"/>
        <end position="163"/>
    </location>
</feature>
<evidence type="ECO:0000256" key="2">
    <source>
        <dbReference type="ARBA" id="ARBA00022670"/>
    </source>
</evidence>
<dbReference type="InterPro" id="IPR036034">
    <property type="entry name" value="PDZ_sf"/>
</dbReference>
<keyword evidence="4 5" id="KW-0720">Serine protease</keyword>
<dbReference type="Pfam" id="PF17820">
    <property type="entry name" value="PDZ_6"/>
    <property type="match status" value="1"/>
</dbReference>
<evidence type="ECO:0000256" key="1">
    <source>
        <dbReference type="ARBA" id="ARBA00009179"/>
    </source>
</evidence>
<dbReference type="GO" id="GO:0007165">
    <property type="term" value="P:signal transduction"/>
    <property type="evidence" value="ECO:0007669"/>
    <property type="project" value="TreeGrafter"/>
</dbReference>
<dbReference type="InterPro" id="IPR001478">
    <property type="entry name" value="PDZ"/>
</dbReference>
<dbReference type="SUPFAM" id="SSF50156">
    <property type="entry name" value="PDZ domain-like"/>
    <property type="match status" value="1"/>
</dbReference>
<evidence type="ECO:0000259" key="7">
    <source>
        <dbReference type="PROSITE" id="PS50106"/>
    </source>
</evidence>
<evidence type="ECO:0000313" key="9">
    <source>
        <dbReference type="Proteomes" id="UP000736328"/>
    </source>
</evidence>
<dbReference type="Proteomes" id="UP000736328">
    <property type="component" value="Unassembled WGS sequence"/>
</dbReference>
<organism evidence="8 9">
    <name type="scientific">candidate division TA06 bacterium</name>
    <dbReference type="NCBI Taxonomy" id="2250710"/>
    <lineage>
        <taxon>Bacteria</taxon>
        <taxon>Bacteria division TA06</taxon>
    </lineage>
</organism>
<dbReference type="SMART" id="SM00228">
    <property type="entry name" value="PDZ"/>
    <property type="match status" value="1"/>
</dbReference>
<keyword evidence="6" id="KW-1133">Transmembrane helix</keyword>
<dbReference type="GO" id="GO:0008236">
    <property type="term" value="F:serine-type peptidase activity"/>
    <property type="evidence" value="ECO:0007669"/>
    <property type="project" value="UniProtKB-KW"/>
</dbReference>
<dbReference type="InterPro" id="IPR041489">
    <property type="entry name" value="PDZ_6"/>
</dbReference>
<dbReference type="PANTHER" id="PTHR32060:SF30">
    <property type="entry name" value="CARBOXY-TERMINAL PROCESSING PROTEASE CTPA"/>
    <property type="match status" value="1"/>
</dbReference>
<dbReference type="GO" id="GO:0030288">
    <property type="term" value="C:outer membrane-bounded periplasmic space"/>
    <property type="evidence" value="ECO:0007669"/>
    <property type="project" value="TreeGrafter"/>
</dbReference>
<dbReference type="InterPro" id="IPR029045">
    <property type="entry name" value="ClpP/crotonase-like_dom_sf"/>
</dbReference>
<dbReference type="InterPro" id="IPR005151">
    <property type="entry name" value="Tail-specific_protease"/>
</dbReference>
<evidence type="ECO:0000256" key="3">
    <source>
        <dbReference type="ARBA" id="ARBA00022801"/>
    </source>
</evidence>
<keyword evidence="6" id="KW-0812">Transmembrane</keyword>
<comment type="similarity">
    <text evidence="1 5">Belongs to the peptidase S41A family.</text>
</comment>
<proteinExistence type="inferred from homology"/>
<dbReference type="SMART" id="SM00245">
    <property type="entry name" value="TSPc"/>
    <property type="match status" value="1"/>
</dbReference>
<feature type="transmembrane region" description="Helical" evidence="6">
    <location>
        <begin position="14"/>
        <end position="36"/>
    </location>
</feature>
<dbReference type="GO" id="GO:0004175">
    <property type="term" value="F:endopeptidase activity"/>
    <property type="evidence" value="ECO:0007669"/>
    <property type="project" value="TreeGrafter"/>
</dbReference>
<protein>
    <submittedName>
        <fullName evidence="8">S41 family peptidase</fullName>
    </submittedName>
</protein>
<dbReference type="CDD" id="cd06782">
    <property type="entry name" value="cpPDZ_CPP-like"/>
    <property type="match status" value="1"/>
</dbReference>
<keyword evidence="2 5" id="KW-0645">Protease</keyword>
<name>A0A933IAJ0_UNCT6</name>
<dbReference type="Pfam" id="PF03572">
    <property type="entry name" value="Peptidase_S41"/>
    <property type="match status" value="1"/>
</dbReference>
<evidence type="ECO:0000256" key="6">
    <source>
        <dbReference type="SAM" id="Phobius"/>
    </source>
</evidence>
<dbReference type="Gene3D" id="2.30.42.10">
    <property type="match status" value="1"/>
</dbReference>
<comment type="caution">
    <text evidence="8">The sequence shown here is derived from an EMBL/GenBank/DDBJ whole genome shotgun (WGS) entry which is preliminary data.</text>
</comment>
<dbReference type="Gene3D" id="3.30.750.44">
    <property type="match status" value="1"/>
</dbReference>
<dbReference type="PANTHER" id="PTHR32060">
    <property type="entry name" value="TAIL-SPECIFIC PROTEASE"/>
    <property type="match status" value="1"/>
</dbReference>
<gene>
    <name evidence="8" type="ORF">HY768_04045</name>
</gene>
<dbReference type="CDD" id="cd07560">
    <property type="entry name" value="Peptidase_S41_CPP"/>
    <property type="match status" value="1"/>
</dbReference>
<dbReference type="GO" id="GO:0006508">
    <property type="term" value="P:proteolysis"/>
    <property type="evidence" value="ECO:0007669"/>
    <property type="project" value="UniProtKB-KW"/>
</dbReference>
<dbReference type="Gene3D" id="3.90.226.10">
    <property type="entry name" value="2-enoyl-CoA Hydratase, Chain A, domain 1"/>
    <property type="match status" value="1"/>
</dbReference>
<keyword evidence="6" id="KW-0472">Membrane</keyword>
<dbReference type="EMBL" id="JACQXR010000048">
    <property type="protein sequence ID" value="MBI4726388.1"/>
    <property type="molecule type" value="Genomic_DNA"/>
</dbReference>
<dbReference type="PROSITE" id="PS50106">
    <property type="entry name" value="PDZ"/>
    <property type="match status" value="1"/>
</dbReference>
<dbReference type="FunFam" id="2.30.42.10:FF:000063">
    <property type="entry name" value="Peptidase, S41 family"/>
    <property type="match status" value="1"/>
</dbReference>
<dbReference type="AlphaFoldDB" id="A0A933IAJ0"/>
<reference evidence="8" key="1">
    <citation type="submission" date="2020-07" db="EMBL/GenBank/DDBJ databases">
        <title>Huge and variable diversity of episymbiotic CPR bacteria and DPANN archaea in groundwater ecosystems.</title>
        <authorList>
            <person name="He C.Y."/>
            <person name="Keren R."/>
            <person name="Whittaker M."/>
            <person name="Farag I.F."/>
            <person name="Doudna J."/>
            <person name="Cate J.H.D."/>
            <person name="Banfield J.F."/>
        </authorList>
    </citation>
    <scope>NUCLEOTIDE SEQUENCE</scope>
    <source>
        <strain evidence="8">NC_groundwater_1520_Pr4_B-0.1um_53_5</strain>
    </source>
</reference>